<evidence type="ECO:0000313" key="2">
    <source>
        <dbReference type="Proteomes" id="UP000179769"/>
    </source>
</evidence>
<keyword evidence="2" id="KW-1185">Reference proteome</keyword>
<proteinExistence type="predicted"/>
<evidence type="ECO:0000313" key="1">
    <source>
        <dbReference type="EMBL" id="OHV32181.1"/>
    </source>
</evidence>
<dbReference type="EMBL" id="MAXA01000158">
    <property type="protein sequence ID" value="OHV32181.1"/>
    <property type="molecule type" value="Genomic_DNA"/>
</dbReference>
<dbReference type="RefSeq" id="WP_071062533.1">
    <property type="nucleotide sequence ID" value="NZ_MAXA01000158.1"/>
</dbReference>
<comment type="caution">
    <text evidence="1">The sequence shown here is derived from an EMBL/GenBank/DDBJ whole genome shotgun (WGS) entry which is preliminary data.</text>
</comment>
<dbReference type="AlphaFoldDB" id="A0A1S1QFH7"/>
<gene>
    <name evidence="1" type="ORF">BBK14_15925</name>
</gene>
<dbReference type="Proteomes" id="UP000179769">
    <property type="component" value="Unassembled WGS sequence"/>
</dbReference>
<accession>A0A1S1QFH7</accession>
<name>A0A1S1QFH7_9ACTN</name>
<organism evidence="1 2">
    <name type="scientific">Parafrankia soli</name>
    <dbReference type="NCBI Taxonomy" id="2599596"/>
    <lineage>
        <taxon>Bacteria</taxon>
        <taxon>Bacillati</taxon>
        <taxon>Actinomycetota</taxon>
        <taxon>Actinomycetes</taxon>
        <taxon>Frankiales</taxon>
        <taxon>Frankiaceae</taxon>
        <taxon>Parafrankia</taxon>
    </lineage>
</organism>
<reference evidence="2" key="1">
    <citation type="submission" date="2016-07" db="EMBL/GenBank/DDBJ databases">
        <title>Frankia sp. NRRL B-16219 Genome sequencing.</title>
        <authorList>
            <person name="Ghodhbane-Gtari F."/>
            <person name="Swanson E."/>
            <person name="Gueddou A."/>
            <person name="Louati M."/>
            <person name="Nouioui I."/>
            <person name="Hezbri K."/>
            <person name="Abebe-Akele F."/>
            <person name="Simpson S."/>
            <person name="Morris K."/>
            <person name="Thomas K."/>
            <person name="Gtari M."/>
            <person name="Tisa L.S."/>
        </authorList>
    </citation>
    <scope>NUCLEOTIDE SEQUENCE [LARGE SCALE GENOMIC DNA]</scope>
    <source>
        <strain evidence="2">NRRL B-16219</strain>
    </source>
</reference>
<sequence>MSMIRVESRGGRGYAVEVAEETAPGAHGLAFSYSVRVDDEVVDALGLDPDDDAALTALVRESFAFLLAREPAGDILRSFDLSTISRYFPTYLDEIRGRVPR</sequence>
<protein>
    <submittedName>
        <fullName evidence="1">Uncharacterized protein</fullName>
    </submittedName>
</protein>